<protein>
    <submittedName>
        <fullName evidence="3">Magnesium chelatase</fullName>
    </submittedName>
</protein>
<proteinExistence type="predicted"/>
<dbReference type="EMBL" id="CP026652">
    <property type="protein sequence ID" value="AVH60984.1"/>
    <property type="molecule type" value="Genomic_DNA"/>
</dbReference>
<dbReference type="Proteomes" id="UP000238413">
    <property type="component" value="Chromosome"/>
</dbReference>
<gene>
    <name evidence="3" type="ORF">C4B68_05440</name>
</gene>
<dbReference type="Gene3D" id="3.40.50.300">
    <property type="entry name" value="P-loop containing nucleotide triphosphate hydrolases"/>
    <property type="match status" value="1"/>
</dbReference>
<accession>A0ABM6T237</accession>
<feature type="domain" description="ChlI/MoxR AAA lid" evidence="2">
    <location>
        <begin position="232"/>
        <end position="284"/>
    </location>
</feature>
<dbReference type="SUPFAM" id="SSF52540">
    <property type="entry name" value="P-loop containing nucleoside triphosphate hydrolases"/>
    <property type="match status" value="1"/>
</dbReference>
<dbReference type="InterPro" id="IPR027417">
    <property type="entry name" value="P-loop_NTPase"/>
</dbReference>
<keyword evidence="4" id="KW-1185">Reference proteome</keyword>
<name>A0ABM6T237_9ACTN</name>
<feature type="domain" description="ATPase dynein-related AAA" evidence="1">
    <location>
        <begin position="29"/>
        <end position="161"/>
    </location>
</feature>
<dbReference type="InterPro" id="IPR052989">
    <property type="entry name" value="Mg-chelatase_DI-like"/>
</dbReference>
<dbReference type="PANTHER" id="PTHR35023:SF1">
    <property type="entry name" value="MG-PROTOPORPHYRIN IX CHELATASE"/>
    <property type="match status" value="1"/>
</dbReference>
<sequence>MLPYSLIVGQEELRTALEIAYVSPGVGGVLATGQRGTAKTTTVRAFTTMAVSEFPVTLPIGATDDRVLGGWEIPELMHGKSTRAEGLLERAARSASRMLYVDEINLLDDYLVNIILDVASTGVLPLERDHHSEDLRNVEFTLVGTMNPDEGGLRPQLLDRFGLVATVESEATDEQRQRIVETVLRFEAEREAPASEFIAEALRRDGERKATLDTARERVATVRYDTDVVARCARLAQDFALAGHRGELVLMRAARALAAIEGAERVSRDHVRRVAKPALVHRRGRGDTGTFAAWTDQDDERVRAVLDDRTD</sequence>
<evidence type="ECO:0000313" key="4">
    <source>
        <dbReference type="Proteomes" id="UP000238413"/>
    </source>
</evidence>
<dbReference type="Gene3D" id="1.10.8.80">
    <property type="entry name" value="Magnesium chelatase subunit I, C-Terminal domain"/>
    <property type="match status" value="1"/>
</dbReference>
<dbReference type="Pfam" id="PF07728">
    <property type="entry name" value="AAA_5"/>
    <property type="match status" value="1"/>
</dbReference>
<dbReference type="InterPro" id="IPR011704">
    <property type="entry name" value="ATPase_dyneun-rel_AAA"/>
</dbReference>
<evidence type="ECO:0000259" key="2">
    <source>
        <dbReference type="Pfam" id="PF17863"/>
    </source>
</evidence>
<dbReference type="Pfam" id="PF17863">
    <property type="entry name" value="AAA_lid_2"/>
    <property type="match status" value="1"/>
</dbReference>
<evidence type="ECO:0000313" key="3">
    <source>
        <dbReference type="EMBL" id="AVH60984.1"/>
    </source>
</evidence>
<organism evidence="3 4">
    <name type="scientific">Streptomyces dengpaensis</name>
    <dbReference type="NCBI Taxonomy" id="2049881"/>
    <lineage>
        <taxon>Bacteria</taxon>
        <taxon>Bacillati</taxon>
        <taxon>Actinomycetota</taxon>
        <taxon>Actinomycetes</taxon>
        <taxon>Kitasatosporales</taxon>
        <taxon>Streptomycetaceae</taxon>
        <taxon>Streptomyces</taxon>
    </lineage>
</organism>
<dbReference type="InterPro" id="IPR041628">
    <property type="entry name" value="ChlI/MoxR_AAA_lid"/>
</dbReference>
<evidence type="ECO:0000259" key="1">
    <source>
        <dbReference type="Pfam" id="PF07728"/>
    </source>
</evidence>
<reference evidence="3 4" key="1">
    <citation type="submission" date="2018-02" db="EMBL/GenBank/DDBJ databases">
        <title>Complete genome sequence of Streptomyces dengpaensis, the producer of angucyclines.</title>
        <authorList>
            <person name="Yumei L."/>
        </authorList>
    </citation>
    <scope>NUCLEOTIDE SEQUENCE [LARGE SCALE GENOMIC DNA]</scope>
    <source>
        <strain evidence="3 4">XZHG99</strain>
    </source>
</reference>
<dbReference type="PANTHER" id="PTHR35023">
    <property type="entry name" value="CHELATASE-RELATED"/>
    <property type="match status" value="1"/>
</dbReference>